<gene>
    <name evidence="2" type="ORF">EVOR1521_LOCUS27657</name>
</gene>
<protein>
    <submittedName>
        <fullName evidence="2">Uncharacterized protein</fullName>
    </submittedName>
</protein>
<feature type="compositionally biased region" description="Basic and acidic residues" evidence="1">
    <location>
        <begin position="647"/>
        <end position="657"/>
    </location>
</feature>
<reference evidence="2" key="1">
    <citation type="submission" date="2023-08" db="EMBL/GenBank/DDBJ databases">
        <authorList>
            <person name="Chen Y."/>
            <person name="Shah S."/>
            <person name="Dougan E. K."/>
            <person name="Thang M."/>
            <person name="Chan C."/>
        </authorList>
    </citation>
    <scope>NUCLEOTIDE SEQUENCE</scope>
</reference>
<dbReference type="EMBL" id="CAUJNA010003585">
    <property type="protein sequence ID" value="CAJ1405457.1"/>
    <property type="molecule type" value="Genomic_DNA"/>
</dbReference>
<proteinExistence type="predicted"/>
<comment type="caution">
    <text evidence="2">The sequence shown here is derived from an EMBL/GenBank/DDBJ whole genome shotgun (WGS) entry which is preliminary data.</text>
</comment>
<dbReference type="Proteomes" id="UP001178507">
    <property type="component" value="Unassembled WGS sequence"/>
</dbReference>
<evidence type="ECO:0000256" key="1">
    <source>
        <dbReference type="SAM" id="MobiDB-lite"/>
    </source>
</evidence>
<organism evidence="2 3">
    <name type="scientific">Effrenium voratum</name>
    <dbReference type="NCBI Taxonomy" id="2562239"/>
    <lineage>
        <taxon>Eukaryota</taxon>
        <taxon>Sar</taxon>
        <taxon>Alveolata</taxon>
        <taxon>Dinophyceae</taxon>
        <taxon>Suessiales</taxon>
        <taxon>Symbiodiniaceae</taxon>
        <taxon>Effrenium</taxon>
    </lineage>
</organism>
<feature type="region of interest" description="Disordered" evidence="1">
    <location>
        <begin position="205"/>
        <end position="228"/>
    </location>
</feature>
<feature type="region of interest" description="Disordered" evidence="1">
    <location>
        <begin position="625"/>
        <end position="669"/>
    </location>
</feature>
<sequence>MGLDAYLMSFDLAWAKALDAGDQDALREFRKAARTVKVQFQLIHESLAVEKKKWERGVKSRISRMAAEEERKESQADVIGRELLKKRYAEGKRPSEVLSRIFSTYQSFEESGLNSFYGGEETGNNLFWVADLPEIQQQVLGFMASMMSFNPAISTELDAAVRSDYLIQAEAALARPGFRDKSLFDLAQASEALTEALAPCPETPACIQPGPEEKPDGQPVPEPEQTAEANWVPDEPEATSAHPPVESFFPHLLLSPLQKDVLQRVSFEKLQQAVEHANLRAAKNVTIIVGPPYVADFAGAHMDATDPRVHLHIWDPKSHLSNPSQLAHKFPYRFLPPVDLSYAKKCMGAIFAEQDGERIFRSSDASLWFDARVTTAKHELPKALAKELKALPKDLVPARPYVEFEFFYHNREHQVGHAKPAHSRSTVHACLPSHTELAYGVLGKSFSVPLKERKWIDVPGTNRSRGWSANSLLDEKDLIHVSYEVQQKLHSLSSAQKTVEQQLLESEDQEQKAGAEDQKTIPPDAMSMLWPWQVGEAFWKELYESLTANPCKDLLVMTGTPSAPGALAAARLGCGYVGWVASSLHKSVIMETAVLHITCDCLLGNRVDWGRRFLSRAASLNGTEAVPETQVGGGLQGAESQAQDEAATPRKENKQAEDGGCESSSSSDS</sequence>
<accession>A0AA36NFT3</accession>
<name>A0AA36NFT3_9DINO</name>
<evidence type="ECO:0000313" key="2">
    <source>
        <dbReference type="EMBL" id="CAJ1405457.1"/>
    </source>
</evidence>
<evidence type="ECO:0000313" key="3">
    <source>
        <dbReference type="Proteomes" id="UP001178507"/>
    </source>
</evidence>
<keyword evidence="3" id="KW-1185">Reference proteome</keyword>
<dbReference type="AlphaFoldDB" id="A0AA36NFT3"/>